<dbReference type="OrthoDB" id="5888723at2"/>
<dbReference type="InterPro" id="IPR032048">
    <property type="entry name" value="TGase_elicitor"/>
</dbReference>
<dbReference type="Proteomes" id="UP000000238">
    <property type="component" value="Chromosome"/>
</dbReference>
<dbReference type="Pfam" id="PF16683">
    <property type="entry name" value="TGase_elicitor"/>
    <property type="match status" value="1"/>
</dbReference>
<organism evidence="3 4">
    <name type="scientific">Hahella chejuensis (strain KCTC 2396)</name>
    <dbReference type="NCBI Taxonomy" id="349521"/>
    <lineage>
        <taxon>Bacteria</taxon>
        <taxon>Pseudomonadati</taxon>
        <taxon>Pseudomonadota</taxon>
        <taxon>Gammaproteobacteria</taxon>
        <taxon>Oceanospirillales</taxon>
        <taxon>Hahellaceae</taxon>
        <taxon>Hahella</taxon>
    </lineage>
</organism>
<dbReference type="eggNOG" id="COG1404">
    <property type="taxonomic scope" value="Bacteria"/>
</dbReference>
<dbReference type="AlphaFoldDB" id="Q2SMP2"/>
<dbReference type="Gene3D" id="2.60.120.380">
    <property type="match status" value="1"/>
</dbReference>
<feature type="chain" id="PRO_5004215720" evidence="1">
    <location>
        <begin position="24"/>
        <end position="614"/>
    </location>
</feature>
<dbReference type="KEGG" id="hch:HCH_01209"/>
<dbReference type="RefSeq" id="WP_011395155.1">
    <property type="nucleotide sequence ID" value="NC_007645.1"/>
</dbReference>
<dbReference type="Pfam" id="PF04151">
    <property type="entry name" value="PPC"/>
    <property type="match status" value="1"/>
</dbReference>
<proteinExistence type="predicted"/>
<evidence type="ECO:0000313" key="3">
    <source>
        <dbReference type="EMBL" id="ABC28082.1"/>
    </source>
</evidence>
<feature type="domain" description="Peptidase C-terminal archaeal/bacterial" evidence="2">
    <location>
        <begin position="495"/>
        <end position="556"/>
    </location>
</feature>
<evidence type="ECO:0000313" key="4">
    <source>
        <dbReference type="Proteomes" id="UP000000238"/>
    </source>
</evidence>
<dbReference type="EMBL" id="CP000155">
    <property type="protein sequence ID" value="ABC28082.1"/>
    <property type="molecule type" value="Genomic_DNA"/>
</dbReference>
<gene>
    <name evidence="3" type="ordered locus">HCH_01209</name>
</gene>
<keyword evidence="1" id="KW-0732">Signal</keyword>
<dbReference type="InterPro" id="IPR007280">
    <property type="entry name" value="Peptidase_C_arc/bac"/>
</dbReference>
<evidence type="ECO:0000259" key="2">
    <source>
        <dbReference type="Pfam" id="PF04151"/>
    </source>
</evidence>
<dbReference type="GO" id="GO:0016755">
    <property type="term" value="F:aminoacyltransferase activity"/>
    <property type="evidence" value="ECO:0007669"/>
    <property type="project" value="InterPro"/>
</dbReference>
<keyword evidence="4" id="KW-1185">Reference proteome</keyword>
<evidence type="ECO:0000256" key="1">
    <source>
        <dbReference type="SAM" id="SignalP"/>
    </source>
</evidence>
<accession>Q2SMP2</accession>
<protein>
    <submittedName>
        <fullName evidence="3">Protein containing bacterial pre-peptidase C-terminal domain</fullName>
    </submittedName>
</protein>
<reference evidence="3 4" key="1">
    <citation type="journal article" date="2005" name="Nucleic Acids Res.">
        <title>Genomic blueprint of Hahella chejuensis, a marine microbe producing an algicidal agent.</title>
        <authorList>
            <person name="Jeong H."/>
            <person name="Yim J.H."/>
            <person name="Lee C."/>
            <person name="Choi S.-H."/>
            <person name="Park Y.K."/>
            <person name="Yoon S.H."/>
            <person name="Hur C.-G."/>
            <person name="Kang H.-Y."/>
            <person name="Kim D."/>
            <person name="Lee H.H."/>
            <person name="Park K.H."/>
            <person name="Park S.-H."/>
            <person name="Park H.-S."/>
            <person name="Lee H.K."/>
            <person name="Oh T.K."/>
            <person name="Kim J.F."/>
        </authorList>
    </citation>
    <scope>NUCLEOTIDE SEQUENCE [LARGE SCALE GENOMIC DNA]</scope>
    <source>
        <strain evidence="3 4">KCTC 2396</strain>
    </source>
</reference>
<sequence length="614" mass="68483">MNKNTLKRAITFSVSTLALGVSAATMADVSGQDAQYVRDYLERFHADTAAVMDEVPVKEAVNGDLAMPLFSDEAILSGEFVEDKDKLRRDLLNSTGGNGFMMMRSMELSNDNAARLVDNGDQLIGNVHEMDNANLTQASLDVQPWSDDYWALYKGALGIRYADPKLNDSWPANWYDHWIFATSTHKPQEYIDAGEIDNLSPSEKYDLLVGDSNFTLTQKMWESGKGYWDRYGSVEAWMGLCHGWAPAAYMLPRPANSITVKSPEGKDIKFFPSDIKALGTLLWAEASPGVRFIGGRCNSKDPGKDENGRILDQACFDSNPGSWHKAVVNQIGVSKRSFVIDATFDYEVWNQPVMKYEYTYFNPQTGASYNSAQEAIIAMSDYTQDKFSKYRAQQATQVVGVQMKLTYIVETSPTHRDKDYPSYDRAYTVRYVYDLELDSNGDIIGGEWYNNRHPDFLWTPAPGAHAVSYYNPTGSSSETKSEQKAGVIEQNKWAFYGPFTTTSSFKVTMSGDSDADLYVNKGAQPSDTTYQCRPYLEGSSEECSANEAGTYYVGVKGYNNSSNYKLNIQYTQGASGWAKGQPIPSSWKTNAKNAAGYSQPLTTIVEQLFNWSAE</sequence>
<dbReference type="STRING" id="349521.HCH_01209"/>
<name>Q2SMP2_HAHCH</name>
<feature type="signal peptide" evidence="1">
    <location>
        <begin position="1"/>
        <end position="23"/>
    </location>
</feature>
<dbReference type="HOGENOM" id="CLU_444655_0_0_6"/>